<evidence type="ECO:0000313" key="9">
    <source>
        <dbReference type="EMBL" id="ERJ91619.1"/>
    </source>
</evidence>
<proteinExistence type="inferred from homology"/>
<protein>
    <recommendedName>
        <fullName evidence="8">D-lyxose ketol-isomerase</fullName>
        <ecNumber evidence="8">5.3.1.15</ecNumber>
    </recommendedName>
</protein>
<accession>A0ABN0NW95</accession>
<name>A0ABN0NW95_TRELE</name>
<dbReference type="InterPro" id="IPR010864">
    <property type="entry name" value="D-lyxose_isomer"/>
</dbReference>
<comment type="similarity">
    <text evidence="7">Belongs to the D-lyxose ketol-isomerase family.</text>
</comment>
<dbReference type="RefSeq" id="WP_021686245.1">
    <property type="nucleotide sequence ID" value="NZ_KI260554.1"/>
</dbReference>
<keyword evidence="4" id="KW-0413">Isomerase</keyword>
<reference evidence="9 10" key="1">
    <citation type="submission" date="2013-08" db="EMBL/GenBank/DDBJ databases">
        <authorList>
            <person name="Weinstock G."/>
            <person name="Sodergren E."/>
            <person name="Wylie T."/>
            <person name="Fulton L."/>
            <person name="Fulton R."/>
            <person name="Fronick C."/>
            <person name="O'Laughlin M."/>
            <person name="Godfrey J."/>
            <person name="Miner T."/>
            <person name="Herter B."/>
            <person name="Appelbaum E."/>
            <person name="Cordes M."/>
            <person name="Lek S."/>
            <person name="Wollam A."/>
            <person name="Pepin K.H."/>
            <person name="Palsikar V.B."/>
            <person name="Mitreva M."/>
            <person name="Wilson R.K."/>
        </authorList>
    </citation>
    <scope>NUCLEOTIDE SEQUENCE [LARGE SCALE GENOMIC DNA]</scope>
    <source>
        <strain evidence="9 10">ATCC 700332</strain>
    </source>
</reference>
<comment type="cofactor">
    <cofactor evidence="1">
        <name>Mn(2+)</name>
        <dbReference type="ChEBI" id="CHEBI:29035"/>
    </cofactor>
</comment>
<dbReference type="Pfam" id="PF07385">
    <property type="entry name" value="Lyx_isomer"/>
    <property type="match status" value="1"/>
</dbReference>
<comment type="catalytic activity">
    <reaction evidence="6">
        <text>D-lyxose = D-xylulose</text>
        <dbReference type="Rhea" id="RHEA:14201"/>
        <dbReference type="ChEBI" id="CHEBI:16789"/>
        <dbReference type="ChEBI" id="CHEBI:17140"/>
        <dbReference type="EC" id="5.3.1.15"/>
    </reaction>
</comment>
<keyword evidence="3" id="KW-0464">Manganese</keyword>
<evidence type="ECO:0000256" key="3">
    <source>
        <dbReference type="ARBA" id="ARBA00023211"/>
    </source>
</evidence>
<evidence type="ECO:0000313" key="10">
    <source>
        <dbReference type="Proteomes" id="UP000016649"/>
    </source>
</evidence>
<evidence type="ECO:0000256" key="4">
    <source>
        <dbReference type="ARBA" id="ARBA00023235"/>
    </source>
</evidence>
<dbReference type="InterPro" id="IPR014710">
    <property type="entry name" value="RmlC-like_jellyroll"/>
</dbReference>
<dbReference type="Proteomes" id="UP000016649">
    <property type="component" value="Unassembled WGS sequence"/>
</dbReference>
<evidence type="ECO:0000256" key="7">
    <source>
        <dbReference type="ARBA" id="ARBA00044951"/>
    </source>
</evidence>
<evidence type="ECO:0000256" key="8">
    <source>
        <dbReference type="ARBA" id="ARBA00044972"/>
    </source>
</evidence>
<evidence type="ECO:0000256" key="6">
    <source>
        <dbReference type="ARBA" id="ARBA00044907"/>
    </source>
</evidence>
<evidence type="ECO:0000256" key="5">
    <source>
        <dbReference type="ARBA" id="ARBA00023277"/>
    </source>
</evidence>
<comment type="caution">
    <text evidence="9">The sequence shown here is derived from an EMBL/GenBank/DDBJ whole genome shotgun (WGS) entry which is preliminary data.</text>
</comment>
<dbReference type="Gene3D" id="2.60.120.10">
    <property type="entry name" value="Jelly Rolls"/>
    <property type="match status" value="1"/>
</dbReference>
<gene>
    <name evidence="9" type="ORF">HMPREF9193_02072</name>
</gene>
<dbReference type="InterPro" id="IPR047581">
    <property type="entry name" value="EcSI_cupin"/>
</dbReference>
<keyword evidence="2" id="KW-0479">Metal-binding</keyword>
<keyword evidence="5" id="KW-0119">Carbohydrate metabolism</keyword>
<organism evidence="9 10">
    <name type="scientific">Treponema lecithinolyticum ATCC 700332</name>
    <dbReference type="NCBI Taxonomy" id="1321815"/>
    <lineage>
        <taxon>Bacteria</taxon>
        <taxon>Pseudomonadati</taxon>
        <taxon>Spirochaetota</taxon>
        <taxon>Spirochaetia</taxon>
        <taxon>Spirochaetales</taxon>
        <taxon>Treponemataceae</taxon>
        <taxon>Treponema</taxon>
    </lineage>
</organism>
<sequence>MKRSEINRVIKEMETLIEKFNFSLPPFCFWTPEEWLHKNHEYDEIRDNMLGWDITDFGLGDFDKCGFALITLRNGNQHNPKYKKTYAEKLLMLRDGQTAPRHFHWKKSEDIINRGGGTLCIGVYNGAPDGSLEQTEVLVNSDGRSYYVKPGTKILLQAGQSITLWPYQYHDFSVVAGSGTVLIGEVSQCNDDTTDNRFYENIGRFPKIEEDEKPYRLLCNEYPSAGQA</sequence>
<keyword evidence="10" id="KW-1185">Reference proteome</keyword>
<evidence type="ECO:0000256" key="1">
    <source>
        <dbReference type="ARBA" id="ARBA00001936"/>
    </source>
</evidence>
<evidence type="ECO:0000256" key="2">
    <source>
        <dbReference type="ARBA" id="ARBA00022723"/>
    </source>
</evidence>
<dbReference type="EC" id="5.3.1.15" evidence="8"/>
<dbReference type="CDD" id="cd20309">
    <property type="entry name" value="cupin_EcSI"/>
    <property type="match status" value="1"/>
</dbReference>
<dbReference type="EMBL" id="AWVH01000044">
    <property type="protein sequence ID" value="ERJ91619.1"/>
    <property type="molecule type" value="Genomic_DNA"/>
</dbReference>